<evidence type="ECO:0000256" key="12">
    <source>
        <dbReference type="SAM" id="MobiDB-lite"/>
    </source>
</evidence>
<comment type="catalytic activity">
    <reaction evidence="10">
        <text>uridine(54) in tRNA + (6R)-5,10-methylene-5,6,7,8-tetrahydrofolate + NADPH + H(+) = 5-methyluridine(54) in tRNA + (6S)-5,6,7,8-tetrahydrofolate + NADP(+)</text>
        <dbReference type="Rhea" id="RHEA:62372"/>
        <dbReference type="Rhea" id="RHEA-COMP:10167"/>
        <dbReference type="Rhea" id="RHEA-COMP:10193"/>
        <dbReference type="ChEBI" id="CHEBI:15378"/>
        <dbReference type="ChEBI" id="CHEBI:15636"/>
        <dbReference type="ChEBI" id="CHEBI:57453"/>
        <dbReference type="ChEBI" id="CHEBI:57783"/>
        <dbReference type="ChEBI" id="CHEBI:58349"/>
        <dbReference type="ChEBI" id="CHEBI:65315"/>
        <dbReference type="ChEBI" id="CHEBI:74447"/>
        <dbReference type="EC" id="2.1.1.74"/>
    </reaction>
</comment>
<reference evidence="14" key="1">
    <citation type="journal article" date="2021" name="PeerJ">
        <title>Extensive microbial diversity within the chicken gut microbiome revealed by metagenomics and culture.</title>
        <authorList>
            <person name="Gilroy R."/>
            <person name="Ravi A."/>
            <person name="Getino M."/>
            <person name="Pursley I."/>
            <person name="Horton D.L."/>
            <person name="Alikhan N.F."/>
            <person name="Baker D."/>
            <person name="Gharbi K."/>
            <person name="Hall N."/>
            <person name="Watson M."/>
            <person name="Adriaenssens E.M."/>
            <person name="Foster-Nyarko E."/>
            <person name="Jarju S."/>
            <person name="Secka A."/>
            <person name="Antonio M."/>
            <person name="Oren A."/>
            <person name="Chaudhuri R.R."/>
            <person name="La Ragione R."/>
            <person name="Hildebrand F."/>
            <person name="Pallen M.J."/>
        </authorList>
    </citation>
    <scope>NUCLEOTIDE SEQUENCE</scope>
    <source>
        <strain evidence="14">1345</strain>
    </source>
</reference>
<dbReference type="InterPro" id="IPR002218">
    <property type="entry name" value="MnmG-rel"/>
</dbReference>
<feature type="coiled-coil region" evidence="11">
    <location>
        <begin position="431"/>
        <end position="458"/>
    </location>
</feature>
<dbReference type="NCBIfam" id="NF003739">
    <property type="entry name" value="PRK05335.1"/>
    <property type="match status" value="1"/>
</dbReference>
<keyword evidence="7 10" id="KW-0274">FAD</keyword>
<reference evidence="14" key="2">
    <citation type="submission" date="2021-04" db="EMBL/GenBank/DDBJ databases">
        <authorList>
            <person name="Gilroy R."/>
        </authorList>
    </citation>
    <scope>NUCLEOTIDE SEQUENCE</scope>
    <source>
        <strain evidence="14">1345</strain>
    </source>
</reference>
<dbReference type="HAMAP" id="MF_01037">
    <property type="entry name" value="TrmFO"/>
    <property type="match status" value="1"/>
</dbReference>
<keyword evidence="6 10" id="KW-0819">tRNA processing</keyword>
<dbReference type="SUPFAM" id="SSF51905">
    <property type="entry name" value="FAD/NAD(P)-binding domain"/>
    <property type="match status" value="1"/>
</dbReference>
<organism evidence="14 15">
    <name type="scientific">Candidatus Borkfalkia excrementigallinarum</name>
    <dbReference type="NCBI Taxonomy" id="2838506"/>
    <lineage>
        <taxon>Bacteria</taxon>
        <taxon>Bacillati</taxon>
        <taxon>Bacillota</taxon>
        <taxon>Clostridia</taxon>
        <taxon>Christensenellales</taxon>
        <taxon>Christensenellaceae</taxon>
        <taxon>Candidatus Borkfalkia</taxon>
    </lineage>
</organism>
<evidence type="ECO:0000256" key="5">
    <source>
        <dbReference type="ARBA" id="ARBA00022679"/>
    </source>
</evidence>
<dbReference type="Proteomes" id="UP000886750">
    <property type="component" value="Unassembled WGS sequence"/>
</dbReference>
<evidence type="ECO:0000256" key="9">
    <source>
        <dbReference type="ARBA" id="ARBA00023027"/>
    </source>
</evidence>
<keyword evidence="9 10" id="KW-0520">NAD</keyword>
<proteinExistence type="inferred from homology"/>
<comment type="caution">
    <text evidence="14">The sequence shown here is derived from an EMBL/GenBank/DDBJ whole genome shotgun (WGS) entry which is preliminary data.</text>
</comment>
<gene>
    <name evidence="10 14" type="primary">trmFO</name>
    <name evidence="14" type="ORF">H9729_01160</name>
</gene>
<dbReference type="InterPro" id="IPR036188">
    <property type="entry name" value="FAD/NAD-bd_sf"/>
</dbReference>
<accession>A0A9D1ZTP6</accession>
<keyword evidence="2 10" id="KW-0963">Cytoplasm</keyword>
<evidence type="ECO:0000313" key="15">
    <source>
        <dbReference type="Proteomes" id="UP000886750"/>
    </source>
</evidence>
<evidence type="ECO:0000256" key="8">
    <source>
        <dbReference type="ARBA" id="ARBA00022857"/>
    </source>
</evidence>
<dbReference type="Gene3D" id="3.50.50.60">
    <property type="entry name" value="FAD/NAD(P)-binding domain"/>
    <property type="match status" value="2"/>
</dbReference>
<comment type="subcellular location">
    <subcellularLocation>
        <location evidence="10">Cytoplasm</location>
    </subcellularLocation>
</comment>
<dbReference type="InterPro" id="IPR040131">
    <property type="entry name" value="MnmG_N"/>
</dbReference>
<comment type="function">
    <text evidence="10">Catalyzes the folate-dependent formation of 5-methyl-uridine at position 54 (M-5-U54) in all tRNAs.</text>
</comment>
<feature type="domain" description="MnmG N-terminal" evidence="13">
    <location>
        <begin position="28"/>
        <end position="387"/>
    </location>
</feature>
<evidence type="ECO:0000259" key="13">
    <source>
        <dbReference type="Pfam" id="PF01134"/>
    </source>
</evidence>
<evidence type="ECO:0000256" key="4">
    <source>
        <dbReference type="ARBA" id="ARBA00022630"/>
    </source>
</evidence>
<evidence type="ECO:0000256" key="10">
    <source>
        <dbReference type="HAMAP-Rule" id="MF_01037"/>
    </source>
</evidence>
<dbReference type="Pfam" id="PF01134">
    <property type="entry name" value="GIDA"/>
    <property type="match status" value="1"/>
</dbReference>
<keyword evidence="4 10" id="KW-0285">Flavoprotein</keyword>
<dbReference type="InterPro" id="IPR004417">
    <property type="entry name" value="TrmFO"/>
</dbReference>
<keyword evidence="3 10" id="KW-0489">Methyltransferase</keyword>
<dbReference type="PANTHER" id="PTHR11806:SF2">
    <property type="entry name" value="METHYLENETETRAHYDROFOLATE--TRNA-(URACIL-5-)-METHYLTRANSFERASE TRMFO"/>
    <property type="match status" value="1"/>
</dbReference>
<protein>
    <recommendedName>
        <fullName evidence="10">Methylenetetrahydrofolate--tRNA-(uracil-5-)-methyltransferase TrmFO</fullName>
        <ecNumber evidence="10">2.1.1.74</ecNumber>
    </recommendedName>
    <alternativeName>
        <fullName evidence="10">Folate-dependent tRNA (uracil-5-)-methyltransferase</fullName>
    </alternativeName>
    <alternativeName>
        <fullName evidence="10">Folate-dependent tRNA(M-5-U54)-methyltransferase</fullName>
    </alternativeName>
</protein>
<keyword evidence="8 10" id="KW-0521">NADP</keyword>
<feature type="binding site" evidence="10">
    <location>
        <begin position="32"/>
        <end position="37"/>
    </location>
    <ligand>
        <name>FAD</name>
        <dbReference type="ChEBI" id="CHEBI:57692"/>
    </ligand>
</feature>
<sequence>MAERPRSGVANGANVETGANRNGKQRTVTVIGAGLAGSEAAHYLARHGFAVRLYDCKPNKFTPAHSSEKLAELVCSNSLKSGDMWGNACGLLKEEMRLLGSLVMEAADATKVPAGGALAVDREAFSAYITEKIRSDPNIEYVPEEVKELPQGYAIVATGPLTLDALAEDIRAKLGGALHFYDAAAPIVSAESIDYSKTFTADRYGKGEGDYVNCPMNREEYEAFVEALVSAERAVAHEFEKGEIFEGCMPVEVMAARGRDTLRFGMLKPVGLYDENGKRPYAVLQLRKENVAGTAYNLVGFQTNLKFPEQKRVFSMIPALKNAEFLRYGVMHRNTYLDSPKILNADLSLKTDGTVFFAGQMTGVEGYVESADSGILAAMNCALKIRGYAPAAWDCGTVSGALAHHVCAETDNFQPMNANYGILSPLGLNVRDKALKKRMLAERALEKVRENAADAEDKLRAE</sequence>
<feature type="region of interest" description="Disordered" evidence="12">
    <location>
        <begin position="1"/>
        <end position="21"/>
    </location>
</feature>
<dbReference type="NCBIfam" id="TIGR00137">
    <property type="entry name" value="gid_trmFO"/>
    <property type="match status" value="1"/>
</dbReference>
<dbReference type="AlphaFoldDB" id="A0A9D1ZTP6"/>
<dbReference type="GO" id="GO:0030488">
    <property type="term" value="P:tRNA methylation"/>
    <property type="evidence" value="ECO:0007669"/>
    <property type="project" value="TreeGrafter"/>
</dbReference>
<dbReference type="EMBL" id="DXCQ01000013">
    <property type="protein sequence ID" value="HIY96276.1"/>
    <property type="molecule type" value="Genomic_DNA"/>
</dbReference>
<evidence type="ECO:0000256" key="3">
    <source>
        <dbReference type="ARBA" id="ARBA00022603"/>
    </source>
</evidence>
<comment type="similarity">
    <text evidence="10">Belongs to the MnmG family. TrmFO subfamily.</text>
</comment>
<comment type="catalytic activity">
    <reaction evidence="10">
        <text>uridine(54) in tRNA + (6R)-5,10-methylene-5,6,7,8-tetrahydrofolate + NADH + H(+) = 5-methyluridine(54) in tRNA + (6S)-5,6,7,8-tetrahydrofolate + NAD(+)</text>
        <dbReference type="Rhea" id="RHEA:16873"/>
        <dbReference type="Rhea" id="RHEA-COMP:10167"/>
        <dbReference type="Rhea" id="RHEA-COMP:10193"/>
        <dbReference type="ChEBI" id="CHEBI:15378"/>
        <dbReference type="ChEBI" id="CHEBI:15636"/>
        <dbReference type="ChEBI" id="CHEBI:57453"/>
        <dbReference type="ChEBI" id="CHEBI:57540"/>
        <dbReference type="ChEBI" id="CHEBI:57945"/>
        <dbReference type="ChEBI" id="CHEBI:65315"/>
        <dbReference type="ChEBI" id="CHEBI:74447"/>
        <dbReference type="EC" id="2.1.1.74"/>
    </reaction>
</comment>
<keyword evidence="11" id="KW-0175">Coiled coil</keyword>
<evidence type="ECO:0000256" key="7">
    <source>
        <dbReference type="ARBA" id="ARBA00022827"/>
    </source>
</evidence>
<evidence type="ECO:0000256" key="6">
    <source>
        <dbReference type="ARBA" id="ARBA00022694"/>
    </source>
</evidence>
<dbReference type="GO" id="GO:0002098">
    <property type="term" value="P:tRNA wobble uridine modification"/>
    <property type="evidence" value="ECO:0007669"/>
    <property type="project" value="TreeGrafter"/>
</dbReference>
<evidence type="ECO:0000256" key="2">
    <source>
        <dbReference type="ARBA" id="ARBA00022490"/>
    </source>
</evidence>
<dbReference type="GO" id="GO:0050660">
    <property type="term" value="F:flavin adenine dinucleotide binding"/>
    <property type="evidence" value="ECO:0007669"/>
    <property type="project" value="UniProtKB-UniRule"/>
</dbReference>
<comment type="cofactor">
    <cofactor evidence="1 10">
        <name>FAD</name>
        <dbReference type="ChEBI" id="CHEBI:57692"/>
    </cofactor>
</comment>
<keyword evidence="5 10" id="KW-0808">Transferase</keyword>
<evidence type="ECO:0000256" key="11">
    <source>
        <dbReference type="SAM" id="Coils"/>
    </source>
</evidence>
<name>A0A9D1ZTP6_9FIRM</name>
<dbReference type="GO" id="GO:0047151">
    <property type="term" value="F:tRNA (uracil(54)-C5)-methyltransferase activity, 5,10-methylenetetrahydrofolate-dependent"/>
    <property type="evidence" value="ECO:0007669"/>
    <property type="project" value="UniProtKB-UniRule"/>
</dbReference>
<dbReference type="GO" id="GO:0005829">
    <property type="term" value="C:cytosol"/>
    <property type="evidence" value="ECO:0007669"/>
    <property type="project" value="TreeGrafter"/>
</dbReference>
<evidence type="ECO:0000313" key="14">
    <source>
        <dbReference type="EMBL" id="HIY96276.1"/>
    </source>
</evidence>
<dbReference type="PANTHER" id="PTHR11806">
    <property type="entry name" value="GLUCOSE INHIBITED DIVISION PROTEIN A"/>
    <property type="match status" value="1"/>
</dbReference>
<dbReference type="EC" id="2.1.1.74" evidence="10"/>
<evidence type="ECO:0000256" key="1">
    <source>
        <dbReference type="ARBA" id="ARBA00001974"/>
    </source>
</evidence>